<protein>
    <submittedName>
        <fullName evidence="1">Uncharacterized protein</fullName>
    </submittedName>
</protein>
<accession>A0AAW2TGK5</accession>
<evidence type="ECO:0000313" key="1">
    <source>
        <dbReference type="EMBL" id="KAL0404053.1"/>
    </source>
</evidence>
<sequence>MYIENNVFDDIFITVMDIKGKTKDNLNALKDLKIVCNLPELELDEWRPNAMPKAVYTPMKEQKRMICECIVVLSFDRYASNIARCIDMMVLRMHGMKSQHSHVLMQKLT</sequence>
<organism evidence="1">
    <name type="scientific">Sesamum radiatum</name>
    <name type="common">Black benniseed</name>
    <dbReference type="NCBI Taxonomy" id="300843"/>
    <lineage>
        <taxon>Eukaryota</taxon>
        <taxon>Viridiplantae</taxon>
        <taxon>Streptophyta</taxon>
        <taxon>Embryophyta</taxon>
        <taxon>Tracheophyta</taxon>
        <taxon>Spermatophyta</taxon>
        <taxon>Magnoliopsida</taxon>
        <taxon>eudicotyledons</taxon>
        <taxon>Gunneridae</taxon>
        <taxon>Pentapetalae</taxon>
        <taxon>asterids</taxon>
        <taxon>lamiids</taxon>
        <taxon>Lamiales</taxon>
        <taxon>Pedaliaceae</taxon>
        <taxon>Sesamum</taxon>
    </lineage>
</organism>
<reference evidence="1" key="1">
    <citation type="submission" date="2020-06" db="EMBL/GenBank/DDBJ databases">
        <authorList>
            <person name="Li T."/>
            <person name="Hu X."/>
            <person name="Zhang T."/>
            <person name="Song X."/>
            <person name="Zhang H."/>
            <person name="Dai N."/>
            <person name="Sheng W."/>
            <person name="Hou X."/>
            <person name="Wei L."/>
        </authorList>
    </citation>
    <scope>NUCLEOTIDE SEQUENCE</scope>
    <source>
        <strain evidence="1">G02</strain>
        <tissue evidence="1">Leaf</tissue>
    </source>
</reference>
<dbReference type="AlphaFoldDB" id="A0AAW2TGK5"/>
<dbReference type="EMBL" id="JACGWJ010000008">
    <property type="protein sequence ID" value="KAL0404053.1"/>
    <property type="molecule type" value="Genomic_DNA"/>
</dbReference>
<name>A0AAW2TGK5_SESRA</name>
<gene>
    <name evidence="1" type="ORF">Sradi_2046100</name>
</gene>
<comment type="caution">
    <text evidence="1">The sequence shown here is derived from an EMBL/GenBank/DDBJ whole genome shotgun (WGS) entry which is preliminary data.</text>
</comment>
<reference evidence="1" key="2">
    <citation type="journal article" date="2024" name="Plant">
        <title>Genomic evolution and insights into agronomic trait innovations of Sesamum species.</title>
        <authorList>
            <person name="Miao H."/>
            <person name="Wang L."/>
            <person name="Qu L."/>
            <person name="Liu H."/>
            <person name="Sun Y."/>
            <person name="Le M."/>
            <person name="Wang Q."/>
            <person name="Wei S."/>
            <person name="Zheng Y."/>
            <person name="Lin W."/>
            <person name="Duan Y."/>
            <person name="Cao H."/>
            <person name="Xiong S."/>
            <person name="Wang X."/>
            <person name="Wei L."/>
            <person name="Li C."/>
            <person name="Ma Q."/>
            <person name="Ju M."/>
            <person name="Zhao R."/>
            <person name="Li G."/>
            <person name="Mu C."/>
            <person name="Tian Q."/>
            <person name="Mei H."/>
            <person name="Zhang T."/>
            <person name="Gao T."/>
            <person name="Zhang H."/>
        </authorList>
    </citation>
    <scope>NUCLEOTIDE SEQUENCE</scope>
    <source>
        <strain evidence="1">G02</strain>
    </source>
</reference>
<proteinExistence type="predicted"/>